<dbReference type="PANTHER" id="PTHR37540">
    <property type="entry name" value="TRANSCRIPTION FACTOR (ACR-2), PUTATIVE-RELATED-RELATED"/>
    <property type="match status" value="1"/>
</dbReference>
<evidence type="ECO:0000313" key="2">
    <source>
        <dbReference type="EMBL" id="KAJ9615338.1"/>
    </source>
</evidence>
<evidence type="ECO:0000313" key="3">
    <source>
        <dbReference type="Proteomes" id="UP001172673"/>
    </source>
</evidence>
<dbReference type="AlphaFoldDB" id="A0AA39CN07"/>
<proteinExistence type="predicted"/>
<dbReference type="Proteomes" id="UP001172673">
    <property type="component" value="Unassembled WGS sequence"/>
</dbReference>
<accession>A0AA39CN07</accession>
<dbReference type="EMBL" id="JAPDRK010000002">
    <property type="protein sequence ID" value="KAJ9615338.1"/>
    <property type="molecule type" value="Genomic_DNA"/>
</dbReference>
<keyword evidence="3" id="KW-1185">Reference proteome</keyword>
<protein>
    <recommendedName>
        <fullName evidence="4">Tachykinin family protein</fullName>
    </recommendedName>
</protein>
<feature type="region of interest" description="Disordered" evidence="1">
    <location>
        <begin position="1"/>
        <end position="82"/>
    </location>
</feature>
<dbReference type="PANTHER" id="PTHR37540:SF5">
    <property type="entry name" value="TRANSCRIPTION FACTOR DOMAIN-CONTAINING PROTEIN"/>
    <property type="match status" value="1"/>
</dbReference>
<gene>
    <name evidence="2" type="ORF">H2200_001413</name>
</gene>
<organism evidence="2 3">
    <name type="scientific">Cladophialophora chaetospira</name>
    <dbReference type="NCBI Taxonomy" id="386627"/>
    <lineage>
        <taxon>Eukaryota</taxon>
        <taxon>Fungi</taxon>
        <taxon>Dikarya</taxon>
        <taxon>Ascomycota</taxon>
        <taxon>Pezizomycotina</taxon>
        <taxon>Eurotiomycetes</taxon>
        <taxon>Chaetothyriomycetidae</taxon>
        <taxon>Chaetothyriales</taxon>
        <taxon>Herpotrichiellaceae</taxon>
        <taxon>Cladophialophora</taxon>
    </lineage>
</organism>
<reference evidence="2" key="1">
    <citation type="submission" date="2022-10" db="EMBL/GenBank/DDBJ databases">
        <title>Culturing micro-colonial fungi from biological soil crusts in the Mojave desert and describing Neophaeococcomyces mojavensis, and introducing the new genera and species Taxawa tesnikishii.</title>
        <authorList>
            <person name="Kurbessoian T."/>
            <person name="Stajich J.E."/>
        </authorList>
    </citation>
    <scope>NUCLEOTIDE SEQUENCE</scope>
    <source>
        <strain evidence="2">TK_41</strain>
    </source>
</reference>
<sequence>MPAASQPSENYPRASKIPSSESHSARETPPPRADIPFILTTVGQRSDPATRKLIRSHVMLGKNKGRPRPSKRRRPPSWDTVPPWDSTENVTVIHEQIAVIPRRVGSDWSFVQLADEIEPAALADIIKFSSVSKQVTVPLEACIVFHKVDGRMVQPLALDAAYLNAAALGTRIYIGLMLGSEGSCDLICGSPHYSKALRLLRERLSSGLEAEQTSDSTITVVIALALHARISKDYEAARHHIEGIKKIADLRGGIAEISSRPMLAMEIFRCDIGIALETDKRPVFFANVGGVESFVPFLSDMPITEPQGSHNSRGGDTPEIFLDNIDQDLAAVWKATRRFCVLVSRAATSRRKLPEGNLLQALASIMYRLLHRSYTGRSFNETLRLALLAFCSRIFLQLPVIRIEDTHLSNAYRECLLEVDTAQAATPRLMLWLQMIGIVAVFGSTDRAWLSPLLRSSFERCGIGSWRELADVMNELVWIGLVFDRPGRDVLNTLLLDES</sequence>
<evidence type="ECO:0008006" key="4">
    <source>
        <dbReference type="Google" id="ProtNLM"/>
    </source>
</evidence>
<evidence type="ECO:0000256" key="1">
    <source>
        <dbReference type="SAM" id="MobiDB-lite"/>
    </source>
</evidence>
<comment type="caution">
    <text evidence="2">The sequence shown here is derived from an EMBL/GenBank/DDBJ whole genome shotgun (WGS) entry which is preliminary data.</text>
</comment>
<feature type="compositionally biased region" description="Basic residues" evidence="1">
    <location>
        <begin position="63"/>
        <end position="75"/>
    </location>
</feature>
<name>A0AA39CN07_9EURO</name>